<dbReference type="OrthoDB" id="100605at2"/>
<dbReference type="AlphaFoldDB" id="U2HTM5"/>
<evidence type="ECO:0000313" key="1">
    <source>
        <dbReference type="EMBL" id="ERJ58867.1"/>
    </source>
</evidence>
<dbReference type="RefSeq" id="WP_021070360.1">
    <property type="nucleotide sequence ID" value="NZ_ATDL01000015.1"/>
</dbReference>
<dbReference type="Proteomes" id="UP000016584">
    <property type="component" value="Unassembled WGS sequence"/>
</dbReference>
<evidence type="ECO:0000313" key="2">
    <source>
        <dbReference type="Proteomes" id="UP000016584"/>
    </source>
</evidence>
<evidence type="ECO:0008006" key="3">
    <source>
        <dbReference type="Google" id="ProtNLM"/>
    </source>
</evidence>
<keyword evidence="2" id="KW-1185">Reference proteome</keyword>
<name>U2HTM5_9SPHI</name>
<dbReference type="STRING" id="1346330.M472_08800"/>
<protein>
    <recommendedName>
        <fullName evidence="3">DUF4302 domain-containing protein</fullName>
    </recommendedName>
</protein>
<dbReference type="PATRIC" id="fig|1346330.5.peg.2198"/>
<gene>
    <name evidence="1" type="ORF">M472_08800</name>
</gene>
<accession>U2HTM5</accession>
<sequence length="438" mass="49875">MKNIIYSICCLFLLGCAKDNTLTNYEADNVFDGGFEKSVELSKLLTVVDHGWEFQVVGSRTNTSVLSYGYIKFDQETFDFALNNLPSYRKVKVGNPFRVADSYAMSKLFLSNGTGQQGSEFTQFVQQTDLIDSIYTYLGKRSDTLVFVGDDKGRVLTLVPTNSSSQQIYNDGHWQTIIDNFESFINLPRFFFNTSYNREEFFFYNDEANERLVFHTHKQDQESYTAHAISDILVYAEKIMLKHPVLIGDERFQVLEECDIQPTGLTFKGGFIKNESAPCYTNTDGVLALKTRNAGSFAPNLGFWTSKKGWSRRGELDFIKMSDIRADAMLMYQPQTALEGTIMVNRVGFMYISSSNTWMTFNGDKASFIKQTDNNKLTFDAFTWEWVGSRPVIVNEKHALNMELLKKPDGYIVLQTIGKKPVLVSASDALIWVIYDGR</sequence>
<organism evidence="1 2">
    <name type="scientific">Sphingobacterium paucimobilis HER1398</name>
    <dbReference type="NCBI Taxonomy" id="1346330"/>
    <lineage>
        <taxon>Bacteria</taxon>
        <taxon>Pseudomonadati</taxon>
        <taxon>Bacteroidota</taxon>
        <taxon>Sphingobacteriia</taxon>
        <taxon>Sphingobacteriales</taxon>
        <taxon>Sphingobacteriaceae</taxon>
        <taxon>Sphingobacterium</taxon>
    </lineage>
</organism>
<comment type="caution">
    <text evidence="1">The sequence shown here is derived from an EMBL/GenBank/DDBJ whole genome shotgun (WGS) entry which is preliminary data.</text>
</comment>
<reference evidence="1 2" key="1">
    <citation type="journal article" date="2013" name="Genome Announc.">
        <title>The Draft Genome Sequence of Sphingomonas paucimobilis Strain HER1398 (Proteobacteria), Host to the Giant PAU Phage, Indicates That It Is a Member of the Genus Sphingobacterium (Bacteroidetes).</title>
        <authorList>
            <person name="White R.A.III."/>
            <person name="Suttle C.A."/>
        </authorList>
    </citation>
    <scope>NUCLEOTIDE SEQUENCE [LARGE SCALE GENOMIC DNA]</scope>
    <source>
        <strain evidence="1 2">HER1398</strain>
    </source>
</reference>
<proteinExistence type="predicted"/>
<dbReference type="PROSITE" id="PS51257">
    <property type="entry name" value="PROKAR_LIPOPROTEIN"/>
    <property type="match status" value="1"/>
</dbReference>
<dbReference type="EMBL" id="ATDL01000015">
    <property type="protein sequence ID" value="ERJ58867.1"/>
    <property type="molecule type" value="Genomic_DNA"/>
</dbReference>